<feature type="domain" description="RNA polymerase sigma factor 54 core-binding" evidence="10">
    <location>
        <begin position="77"/>
        <end position="264"/>
    </location>
</feature>
<evidence type="ECO:0000256" key="3">
    <source>
        <dbReference type="ARBA" id="ARBA00022679"/>
    </source>
</evidence>
<accession>A0ABV6GP45</accession>
<dbReference type="Gene3D" id="1.10.10.60">
    <property type="entry name" value="Homeodomain-like"/>
    <property type="match status" value="1"/>
</dbReference>
<dbReference type="NCBIfam" id="TIGR02395">
    <property type="entry name" value="rpoN_sigma"/>
    <property type="match status" value="1"/>
</dbReference>
<evidence type="ECO:0000259" key="9">
    <source>
        <dbReference type="Pfam" id="PF04552"/>
    </source>
</evidence>
<evidence type="ECO:0000256" key="2">
    <source>
        <dbReference type="ARBA" id="ARBA00022478"/>
    </source>
</evidence>
<evidence type="ECO:0000256" key="4">
    <source>
        <dbReference type="ARBA" id="ARBA00022695"/>
    </source>
</evidence>
<dbReference type="PROSITE" id="PS00718">
    <property type="entry name" value="SIGMA54_2"/>
    <property type="match status" value="1"/>
</dbReference>
<keyword evidence="4" id="KW-0548">Nucleotidyltransferase</keyword>
<evidence type="ECO:0000313" key="12">
    <source>
        <dbReference type="Proteomes" id="UP001589854"/>
    </source>
</evidence>
<name>A0ABV6GP45_9BACI</name>
<dbReference type="Pfam" id="PF04963">
    <property type="entry name" value="Sigma54_CBD"/>
    <property type="match status" value="1"/>
</dbReference>
<dbReference type="InterPro" id="IPR007046">
    <property type="entry name" value="RNA_pol_sigma_54_core-bd"/>
</dbReference>
<sequence length="439" mass="50708">MDMKMGLIQEQSLKLSMTQELKQAITLLQYSTVELASYIQELAMENPLIEIKETNHTNILTKKSTRKPMHQSKESLIENVSSRNGSLREYLRSQLVDTPLTREEKKCLHFLIDALDTNGYLKDDLEELAKSLQFSIEFAEEQLSMLQDLEPAGVGARSLQECILLQLQRCPNRHLTAEAIIANHFRIFAEKSWKDLSKKTKLTLIEIQEIHDIVKQLEPRPGLQYQEEEASYIVPDLIVREVNNSLGIYFNDEISPRINVNKQYEPLVNVPNDKELKSYISSKLQQGRWLEKSLEQRKDTMLRVMKEITIRQEDYFYNGEGFLKPLTLKDIADELEIHESTVSRTVKDKYVQTPHGLVEMKSFFSTRLDQQGNADDLSSSTVKTTIETLVQKENKAHPLSDQKIANVLKTDYGINVSRRTVAKYRDQLTIPSSALRKRY</sequence>
<keyword evidence="6" id="KW-0731">Sigma factor</keyword>
<dbReference type="PROSITE" id="PS50044">
    <property type="entry name" value="SIGMA54_3"/>
    <property type="match status" value="1"/>
</dbReference>
<dbReference type="Gene3D" id="1.10.10.1330">
    <property type="entry name" value="RNA polymerase sigma-54 factor, core-binding domain"/>
    <property type="match status" value="1"/>
</dbReference>
<dbReference type="InterPro" id="IPR007634">
    <property type="entry name" value="RNA_pol_sigma_54_DNA-bd"/>
</dbReference>
<organism evidence="11 12">
    <name type="scientific">Metabacillus herbersteinensis</name>
    <dbReference type="NCBI Taxonomy" id="283816"/>
    <lineage>
        <taxon>Bacteria</taxon>
        <taxon>Bacillati</taxon>
        <taxon>Bacillota</taxon>
        <taxon>Bacilli</taxon>
        <taxon>Bacillales</taxon>
        <taxon>Bacillaceae</taxon>
        <taxon>Metabacillus</taxon>
    </lineage>
</organism>
<gene>
    <name evidence="11" type="primary">rpoN</name>
    <name evidence="11" type="ORF">ACFFIX_25225</name>
</gene>
<dbReference type="EMBL" id="JBHLVO010000041">
    <property type="protein sequence ID" value="MFC0274632.1"/>
    <property type="molecule type" value="Genomic_DNA"/>
</dbReference>
<dbReference type="Proteomes" id="UP001589854">
    <property type="component" value="Unassembled WGS sequence"/>
</dbReference>
<dbReference type="PANTHER" id="PTHR32248">
    <property type="entry name" value="RNA POLYMERASE SIGMA-54 FACTOR"/>
    <property type="match status" value="1"/>
</dbReference>
<evidence type="ECO:0000256" key="5">
    <source>
        <dbReference type="ARBA" id="ARBA00023015"/>
    </source>
</evidence>
<keyword evidence="8" id="KW-0804">Transcription</keyword>
<keyword evidence="12" id="KW-1185">Reference proteome</keyword>
<dbReference type="PROSITE" id="PS00717">
    <property type="entry name" value="SIGMA54_1"/>
    <property type="match status" value="1"/>
</dbReference>
<dbReference type="RefSeq" id="WP_378939078.1">
    <property type="nucleotide sequence ID" value="NZ_JBHLVO010000041.1"/>
</dbReference>
<reference evidence="11 12" key="1">
    <citation type="submission" date="2024-09" db="EMBL/GenBank/DDBJ databases">
        <authorList>
            <person name="Sun Q."/>
            <person name="Mori K."/>
        </authorList>
    </citation>
    <scope>NUCLEOTIDE SEQUENCE [LARGE SCALE GENOMIC DNA]</scope>
    <source>
        <strain evidence="11 12">CCM 7228</strain>
    </source>
</reference>
<evidence type="ECO:0000256" key="6">
    <source>
        <dbReference type="ARBA" id="ARBA00023082"/>
    </source>
</evidence>
<protein>
    <submittedName>
        <fullName evidence="11">RNA polymerase factor sigma-54</fullName>
    </submittedName>
</protein>
<dbReference type="PRINTS" id="PR00045">
    <property type="entry name" value="SIGMA54FCT"/>
</dbReference>
<comment type="caution">
    <text evidence="11">The sequence shown here is derived from an EMBL/GenBank/DDBJ whole genome shotgun (WGS) entry which is preliminary data.</text>
</comment>
<feature type="domain" description="RNA polymerase sigma factor 54 DNA-binding" evidence="9">
    <location>
        <begin position="278"/>
        <end position="438"/>
    </location>
</feature>
<dbReference type="PANTHER" id="PTHR32248:SF4">
    <property type="entry name" value="RNA POLYMERASE SIGMA-54 FACTOR"/>
    <property type="match status" value="1"/>
</dbReference>
<evidence type="ECO:0000256" key="8">
    <source>
        <dbReference type="ARBA" id="ARBA00023163"/>
    </source>
</evidence>
<keyword evidence="3" id="KW-0808">Transferase</keyword>
<dbReference type="InterPro" id="IPR000394">
    <property type="entry name" value="RNA_pol_sigma_54"/>
</dbReference>
<evidence type="ECO:0000256" key="7">
    <source>
        <dbReference type="ARBA" id="ARBA00023125"/>
    </source>
</evidence>
<dbReference type="InterPro" id="IPR038709">
    <property type="entry name" value="RpoN_core-bd_sf"/>
</dbReference>
<keyword evidence="5" id="KW-0805">Transcription regulation</keyword>
<evidence type="ECO:0000256" key="1">
    <source>
        <dbReference type="ARBA" id="ARBA00008798"/>
    </source>
</evidence>
<keyword evidence="2" id="KW-0240">DNA-directed RNA polymerase</keyword>
<dbReference type="Pfam" id="PF00309">
    <property type="entry name" value="Sigma54_AID"/>
    <property type="match status" value="1"/>
</dbReference>
<proteinExistence type="inferred from homology"/>
<evidence type="ECO:0000313" key="11">
    <source>
        <dbReference type="EMBL" id="MFC0274632.1"/>
    </source>
</evidence>
<dbReference type="Pfam" id="PF04552">
    <property type="entry name" value="Sigma54_DBD"/>
    <property type="match status" value="1"/>
</dbReference>
<keyword evidence="7" id="KW-0238">DNA-binding</keyword>
<comment type="similarity">
    <text evidence="1">Belongs to the sigma-54 factor family.</text>
</comment>
<dbReference type="PIRSF" id="PIRSF000774">
    <property type="entry name" value="RpoN"/>
    <property type="match status" value="1"/>
</dbReference>
<evidence type="ECO:0000259" key="10">
    <source>
        <dbReference type="Pfam" id="PF04963"/>
    </source>
</evidence>